<keyword evidence="9" id="KW-1185">Reference proteome</keyword>
<dbReference type="InterPro" id="IPR003598">
    <property type="entry name" value="Ig_sub2"/>
</dbReference>
<dbReference type="SMART" id="SM00365">
    <property type="entry name" value="LRR_SD22"/>
    <property type="match status" value="5"/>
</dbReference>
<dbReference type="STRING" id="42157.A0A182ELI6"/>
<dbReference type="InterPro" id="IPR013783">
    <property type="entry name" value="Ig-like_fold"/>
</dbReference>
<dbReference type="PROSITE" id="PS50835">
    <property type="entry name" value="IG_LIKE"/>
    <property type="match status" value="1"/>
</dbReference>
<organism evidence="10">
    <name type="scientific">Onchocerca ochengi</name>
    <name type="common">Filarial nematode worm</name>
    <dbReference type="NCBI Taxonomy" id="42157"/>
    <lineage>
        <taxon>Eukaryota</taxon>
        <taxon>Metazoa</taxon>
        <taxon>Ecdysozoa</taxon>
        <taxon>Nematoda</taxon>
        <taxon>Chromadorea</taxon>
        <taxon>Rhabditida</taxon>
        <taxon>Spirurina</taxon>
        <taxon>Spiruromorpha</taxon>
        <taxon>Filarioidea</taxon>
        <taxon>Onchocercidae</taxon>
        <taxon>Onchocerca</taxon>
    </lineage>
</organism>
<dbReference type="WBParaSite" id="nOo.2.0.1.t08976-RA">
    <property type="protein sequence ID" value="nOo.2.0.1.t08976-RA"/>
    <property type="gene ID" value="nOo.2.0.1.g08976"/>
</dbReference>
<dbReference type="EMBL" id="UYRW01004060">
    <property type="protein sequence ID" value="VDM92077.1"/>
    <property type="molecule type" value="Genomic_DNA"/>
</dbReference>
<evidence type="ECO:0000313" key="10">
    <source>
        <dbReference type="WBParaSite" id="nOo.2.0.1.t08976-RA"/>
    </source>
</evidence>
<evidence type="ECO:0000256" key="5">
    <source>
        <dbReference type="SAM" id="Phobius"/>
    </source>
</evidence>
<keyword evidence="5" id="KW-1133">Transmembrane helix</keyword>
<dbReference type="InterPro" id="IPR003591">
    <property type="entry name" value="Leu-rich_rpt_typical-subtyp"/>
</dbReference>
<dbReference type="SMART" id="SM00408">
    <property type="entry name" value="IGc2"/>
    <property type="match status" value="1"/>
</dbReference>
<dbReference type="GO" id="GO:0005886">
    <property type="term" value="C:plasma membrane"/>
    <property type="evidence" value="ECO:0007669"/>
    <property type="project" value="TreeGrafter"/>
</dbReference>
<dbReference type="AlphaFoldDB" id="A0A182ELI6"/>
<dbReference type="PANTHER" id="PTHR24369">
    <property type="entry name" value="ANTIGEN BSP, PUTATIVE-RELATED"/>
    <property type="match status" value="1"/>
</dbReference>
<keyword evidence="3" id="KW-0677">Repeat</keyword>
<dbReference type="SUPFAM" id="SSF52058">
    <property type="entry name" value="L domain-like"/>
    <property type="match status" value="1"/>
</dbReference>
<evidence type="ECO:0000259" key="7">
    <source>
        <dbReference type="PROSITE" id="PS50835"/>
    </source>
</evidence>
<dbReference type="Gene3D" id="3.80.10.10">
    <property type="entry name" value="Ribonuclease Inhibitor"/>
    <property type="match status" value="3"/>
</dbReference>
<evidence type="ECO:0000313" key="9">
    <source>
        <dbReference type="Proteomes" id="UP000271087"/>
    </source>
</evidence>
<evidence type="ECO:0000256" key="6">
    <source>
        <dbReference type="SAM" id="SignalP"/>
    </source>
</evidence>
<dbReference type="InterPro" id="IPR003599">
    <property type="entry name" value="Ig_sub"/>
</dbReference>
<evidence type="ECO:0000256" key="4">
    <source>
        <dbReference type="ARBA" id="ARBA00023157"/>
    </source>
</evidence>
<dbReference type="PROSITE" id="PS51450">
    <property type="entry name" value="LRR"/>
    <property type="match status" value="3"/>
</dbReference>
<dbReference type="Pfam" id="PF13855">
    <property type="entry name" value="LRR_8"/>
    <property type="match status" value="3"/>
</dbReference>
<dbReference type="Gene3D" id="2.60.40.10">
    <property type="entry name" value="Immunoglobulins"/>
    <property type="match status" value="1"/>
</dbReference>
<name>A0A182ELI6_ONCOC</name>
<protein>
    <submittedName>
        <fullName evidence="10">Ig-like domain-containing protein</fullName>
    </submittedName>
</protein>
<keyword evidence="5" id="KW-0812">Transmembrane</keyword>
<dbReference type="InterPro" id="IPR036179">
    <property type="entry name" value="Ig-like_dom_sf"/>
</dbReference>
<dbReference type="SMART" id="SM00364">
    <property type="entry name" value="LRR_BAC"/>
    <property type="match status" value="4"/>
</dbReference>
<dbReference type="InterPro" id="IPR050541">
    <property type="entry name" value="LRR_TM_domain-containing"/>
</dbReference>
<keyword evidence="1" id="KW-0433">Leucine-rich repeat</keyword>
<dbReference type="PANTHER" id="PTHR24369:SF211">
    <property type="entry name" value="LEUCINE-RICH REPEAT-CONTAINING PROTEIN 15-LIKE"/>
    <property type="match status" value="1"/>
</dbReference>
<reference evidence="10" key="1">
    <citation type="submission" date="2016-06" db="UniProtKB">
        <authorList>
            <consortium name="WormBaseParasite"/>
        </authorList>
    </citation>
    <scope>IDENTIFICATION</scope>
</reference>
<gene>
    <name evidence="8" type="ORF">NOO_LOCUS8976</name>
</gene>
<dbReference type="OrthoDB" id="676979at2759"/>
<feature type="signal peptide" evidence="6">
    <location>
        <begin position="1"/>
        <end position="19"/>
    </location>
</feature>
<evidence type="ECO:0000256" key="2">
    <source>
        <dbReference type="ARBA" id="ARBA00022729"/>
    </source>
</evidence>
<evidence type="ECO:0000313" key="8">
    <source>
        <dbReference type="EMBL" id="VDM92077.1"/>
    </source>
</evidence>
<sequence length="640" mass="74249">MRFPGLPALLYLSVVLCSSYKRNIIPCPEPCQCYSLESLHTVMNCSHSMLKRFLPLEMIRNDSQFYDSVRSVSNNQRFRLSEVLELDISYNKLKDIPNFDDFYHLKRLNLEYNRIRSIPDEAISSLNYLEELNFSNNQISEISEIAFKNLTSLRGMYLGGNKLKTLPSSLHILHLRELYLDDNLIENILPEPLNFSSLKTLSLANNRISNMQPRSLIKYCKLENLNLARNPLLEVPRQILREVATTLVKLNLSSTLIATIRSGDFTNFLAIQEIDLSNAKITKIEENSFCNLPKLLKLHLNDNPELKHISSGAFQLLPSLSLIHLHNCNLSELHDFNLKSLPSLQHLTFYGNPLLCNCNLTWIQHLRHIVMDKKEIRCINDNKRYQNLHTFEILKKCPPRIINLPVAITVLERQRLFLTCDAIGNPKPAIQWRDPTDAEISNERFLILQKINQNQSGNYRCLAYSEAGLVEAKIFVNVIPQLKLQMLSINSTMAVISWLGKLPFVTSKLRVRFRCNSTEFVRDAEVNEKRITVQFFREISLDKETIEFCLLDGTTELVCDYFDSREDNSEGNFIYLKFFIVSFCFLLCAYNINCKLKRIDREVKMMRTTMNQERNPTFYNSSTLAVQILTRPKFIYNSEL</sequence>
<dbReference type="InterPro" id="IPR001611">
    <property type="entry name" value="Leu-rich_rpt"/>
</dbReference>
<dbReference type="Proteomes" id="UP000271087">
    <property type="component" value="Unassembled WGS sequence"/>
</dbReference>
<dbReference type="SMART" id="SM00409">
    <property type="entry name" value="IG"/>
    <property type="match status" value="1"/>
</dbReference>
<keyword evidence="5" id="KW-0472">Membrane</keyword>
<feature type="domain" description="Ig-like" evidence="7">
    <location>
        <begin position="399"/>
        <end position="477"/>
    </location>
</feature>
<reference evidence="8 9" key="2">
    <citation type="submission" date="2018-08" db="EMBL/GenBank/DDBJ databases">
        <authorList>
            <person name="Laetsch R D."/>
            <person name="Stevens L."/>
            <person name="Kumar S."/>
            <person name="Blaxter L. M."/>
        </authorList>
    </citation>
    <scope>NUCLEOTIDE SEQUENCE [LARGE SCALE GENOMIC DNA]</scope>
</reference>
<keyword evidence="4" id="KW-1015">Disulfide bond</keyword>
<dbReference type="InterPro" id="IPR007110">
    <property type="entry name" value="Ig-like_dom"/>
</dbReference>
<feature type="transmembrane region" description="Helical" evidence="5">
    <location>
        <begin position="573"/>
        <end position="592"/>
    </location>
</feature>
<keyword evidence="2 6" id="KW-0732">Signal</keyword>
<evidence type="ECO:0000256" key="3">
    <source>
        <dbReference type="ARBA" id="ARBA00022737"/>
    </source>
</evidence>
<dbReference type="InterPro" id="IPR032675">
    <property type="entry name" value="LRR_dom_sf"/>
</dbReference>
<feature type="chain" id="PRO_5043137586" evidence="6">
    <location>
        <begin position="20"/>
        <end position="640"/>
    </location>
</feature>
<dbReference type="Pfam" id="PF13927">
    <property type="entry name" value="Ig_3"/>
    <property type="match status" value="1"/>
</dbReference>
<accession>A0A182ELI6</accession>
<evidence type="ECO:0000256" key="1">
    <source>
        <dbReference type="ARBA" id="ARBA00022614"/>
    </source>
</evidence>
<dbReference type="SMART" id="SM00369">
    <property type="entry name" value="LRR_TYP"/>
    <property type="match status" value="10"/>
</dbReference>
<dbReference type="SUPFAM" id="SSF48726">
    <property type="entry name" value="Immunoglobulin"/>
    <property type="match status" value="1"/>
</dbReference>
<proteinExistence type="predicted"/>